<dbReference type="STRING" id="525909.Afer_0957"/>
<evidence type="ECO:0000313" key="3">
    <source>
        <dbReference type="Proteomes" id="UP000000771"/>
    </source>
</evidence>
<gene>
    <name evidence="2" type="ordered locus">Afer_0957</name>
</gene>
<reference evidence="2 3" key="1">
    <citation type="journal article" date="2009" name="Stand. Genomic Sci.">
        <title>Complete genome sequence of Acidimicrobium ferrooxidans type strain (ICP).</title>
        <authorList>
            <person name="Clum A."/>
            <person name="Nolan M."/>
            <person name="Lang E."/>
            <person name="Glavina Del Rio T."/>
            <person name="Tice H."/>
            <person name="Copeland A."/>
            <person name="Cheng J.F."/>
            <person name="Lucas S."/>
            <person name="Chen F."/>
            <person name="Bruce D."/>
            <person name="Goodwin L."/>
            <person name="Pitluck S."/>
            <person name="Ivanova N."/>
            <person name="Mavrommatis K."/>
            <person name="Mikhailova N."/>
            <person name="Pati A."/>
            <person name="Chen A."/>
            <person name="Palaniappan K."/>
            <person name="Goker M."/>
            <person name="Spring S."/>
            <person name="Land M."/>
            <person name="Hauser L."/>
            <person name="Chang Y.J."/>
            <person name="Jeffries C.C."/>
            <person name="Chain P."/>
            <person name="Bristow J."/>
            <person name="Eisen J.A."/>
            <person name="Markowitz V."/>
            <person name="Hugenholtz P."/>
            <person name="Kyrpides N.C."/>
            <person name="Klenk H.P."/>
            <person name="Lapidus A."/>
        </authorList>
    </citation>
    <scope>NUCLEOTIDE SEQUENCE [LARGE SCALE GENOMIC DNA]</scope>
    <source>
        <strain evidence="3">DSM 10331 / JCM 15462 / NBRC 103882 / ICP</strain>
    </source>
</reference>
<proteinExistence type="predicted"/>
<evidence type="ECO:0000259" key="1">
    <source>
        <dbReference type="PROSITE" id="PS51658"/>
    </source>
</evidence>
<evidence type="ECO:0000313" key="2">
    <source>
        <dbReference type="EMBL" id="ACU53896.1"/>
    </source>
</evidence>
<dbReference type="PROSITE" id="PS51658">
    <property type="entry name" value="BFN"/>
    <property type="match status" value="1"/>
</dbReference>
<dbReference type="Gene3D" id="3.10.690.10">
    <property type="entry name" value="Bifunctional nuclease domain"/>
    <property type="match status" value="1"/>
</dbReference>
<dbReference type="SUPFAM" id="SSF103256">
    <property type="entry name" value="Hypothetical protein TM0160"/>
    <property type="match status" value="1"/>
</dbReference>
<protein>
    <recommendedName>
        <fullName evidence="1">BFN domain-containing protein</fullName>
    </recommendedName>
</protein>
<dbReference type="RefSeq" id="WP_015798385.1">
    <property type="nucleotide sequence ID" value="NC_013124.1"/>
</dbReference>
<dbReference type="InterPro" id="IPR003729">
    <property type="entry name" value="Bi_nuclease_dom"/>
</dbReference>
<dbReference type="HOGENOM" id="CLU_1709295_0_0_11"/>
<dbReference type="AlphaFoldDB" id="C7LYT8"/>
<dbReference type="GO" id="GO:0004518">
    <property type="term" value="F:nuclease activity"/>
    <property type="evidence" value="ECO:0007669"/>
    <property type="project" value="InterPro"/>
</dbReference>
<organism evidence="2 3">
    <name type="scientific">Acidimicrobium ferrooxidans (strain DSM 10331 / JCM 15462 / NBRC 103882 / ICP)</name>
    <dbReference type="NCBI Taxonomy" id="525909"/>
    <lineage>
        <taxon>Bacteria</taxon>
        <taxon>Bacillati</taxon>
        <taxon>Actinomycetota</taxon>
        <taxon>Acidimicrobiia</taxon>
        <taxon>Acidimicrobiales</taxon>
        <taxon>Acidimicrobiaceae</taxon>
        <taxon>Acidimicrobium</taxon>
    </lineage>
</organism>
<sequence length="153" mass="15942">MPAEEPPQTEGAPLVVCDVARVHVALPEPFARIELVSRQAEHPGRLSLPVSVEQGRAVALALARRRAPRPFTHELASEIAHAVGASVLRATLHGSPEGGESTFAATLELMGADGCRHPIDARPSDAIVLCLLEAVPAPILVEAPLLAGPPTDG</sequence>
<dbReference type="Pfam" id="PF02577">
    <property type="entry name" value="BFN_dom"/>
    <property type="match status" value="1"/>
</dbReference>
<dbReference type="KEGG" id="afo:Afer_0957"/>
<keyword evidence="3" id="KW-1185">Reference proteome</keyword>
<feature type="domain" description="BFN" evidence="1">
    <location>
        <begin position="14"/>
        <end position="153"/>
    </location>
</feature>
<dbReference type="Proteomes" id="UP000000771">
    <property type="component" value="Chromosome"/>
</dbReference>
<dbReference type="eggNOG" id="COG1259">
    <property type="taxonomic scope" value="Bacteria"/>
</dbReference>
<name>C7LYT8_ACIFD</name>
<dbReference type="EMBL" id="CP001631">
    <property type="protein sequence ID" value="ACU53896.1"/>
    <property type="molecule type" value="Genomic_DNA"/>
</dbReference>
<accession>C7LYT8</accession>
<dbReference type="InterPro" id="IPR036104">
    <property type="entry name" value="BFN_sf"/>
</dbReference>